<comment type="caution">
    <text evidence="1">The sequence shown here is derived from an EMBL/GenBank/DDBJ whole genome shotgun (WGS) entry which is preliminary data.</text>
</comment>
<dbReference type="EMBL" id="CM055754">
    <property type="protein sequence ID" value="KAJ7990874.1"/>
    <property type="molecule type" value="Genomic_DNA"/>
</dbReference>
<dbReference type="Proteomes" id="UP001157502">
    <property type="component" value="Chromosome 27"/>
</dbReference>
<evidence type="ECO:0000313" key="1">
    <source>
        <dbReference type="EMBL" id="KAJ7990874.1"/>
    </source>
</evidence>
<evidence type="ECO:0000313" key="2">
    <source>
        <dbReference type="Proteomes" id="UP001157502"/>
    </source>
</evidence>
<proteinExistence type="predicted"/>
<protein>
    <submittedName>
        <fullName evidence="1">Uncharacterized protein</fullName>
    </submittedName>
</protein>
<keyword evidence="2" id="KW-1185">Reference proteome</keyword>
<sequence>MITSSEEIPSIDPFLKIKALHRECDKHHSTVLPTALRNANVPYPQCNIHKWVVYRIQTTCRRLFQLRPETSRRAKCVARNHAAFPLFVRFRWSALVIEEVLKA</sequence>
<accession>A0ACC2FHQ9</accession>
<name>A0ACC2FHQ9_DALPE</name>
<organism evidence="1 2">
    <name type="scientific">Dallia pectoralis</name>
    <name type="common">Alaska blackfish</name>
    <dbReference type="NCBI Taxonomy" id="75939"/>
    <lineage>
        <taxon>Eukaryota</taxon>
        <taxon>Metazoa</taxon>
        <taxon>Chordata</taxon>
        <taxon>Craniata</taxon>
        <taxon>Vertebrata</taxon>
        <taxon>Euteleostomi</taxon>
        <taxon>Actinopterygii</taxon>
        <taxon>Neopterygii</taxon>
        <taxon>Teleostei</taxon>
        <taxon>Protacanthopterygii</taxon>
        <taxon>Esociformes</taxon>
        <taxon>Umbridae</taxon>
        <taxon>Dallia</taxon>
    </lineage>
</organism>
<gene>
    <name evidence="1" type="ORF">DPEC_G00291430</name>
</gene>
<reference evidence="1" key="1">
    <citation type="submission" date="2021-05" db="EMBL/GenBank/DDBJ databases">
        <authorList>
            <person name="Pan Q."/>
            <person name="Jouanno E."/>
            <person name="Zahm M."/>
            <person name="Klopp C."/>
            <person name="Cabau C."/>
            <person name="Louis A."/>
            <person name="Berthelot C."/>
            <person name="Parey E."/>
            <person name="Roest Crollius H."/>
            <person name="Montfort J."/>
            <person name="Robinson-Rechavi M."/>
            <person name="Bouchez O."/>
            <person name="Lampietro C."/>
            <person name="Lopez Roques C."/>
            <person name="Donnadieu C."/>
            <person name="Postlethwait J."/>
            <person name="Bobe J."/>
            <person name="Dillon D."/>
            <person name="Chandos A."/>
            <person name="von Hippel F."/>
            <person name="Guiguen Y."/>
        </authorList>
    </citation>
    <scope>NUCLEOTIDE SEQUENCE</scope>
    <source>
        <strain evidence="1">YG-Jan2019</strain>
    </source>
</reference>